<dbReference type="InterPro" id="IPR024271">
    <property type="entry name" value="DUF3782"/>
</dbReference>
<organism evidence="2">
    <name type="scientific">Candidatus Kentrum sp. MB</name>
    <dbReference type="NCBI Taxonomy" id="2138164"/>
    <lineage>
        <taxon>Bacteria</taxon>
        <taxon>Pseudomonadati</taxon>
        <taxon>Pseudomonadota</taxon>
        <taxon>Gammaproteobacteria</taxon>
        <taxon>Candidatus Kentrum</taxon>
    </lineage>
</organism>
<evidence type="ECO:0000313" key="2">
    <source>
        <dbReference type="EMBL" id="VFK33010.1"/>
    </source>
</evidence>
<evidence type="ECO:0000256" key="1">
    <source>
        <dbReference type="SAM" id="Coils"/>
    </source>
</evidence>
<keyword evidence="1" id="KW-0175">Coiled coil</keyword>
<dbReference type="PANTHER" id="PTHR34314:SF6">
    <property type="entry name" value="DUF3782 DOMAIN-CONTAINING PROTEIN"/>
    <property type="match status" value="1"/>
</dbReference>
<feature type="coiled-coil region" evidence="1">
    <location>
        <begin position="47"/>
        <end position="85"/>
    </location>
</feature>
<dbReference type="PANTHER" id="PTHR34314">
    <property type="entry name" value="CRENARCHAEAL PROTEIN, PUTATIVE-RELATED"/>
    <property type="match status" value="1"/>
</dbReference>
<feature type="coiled-coil region" evidence="1">
    <location>
        <begin position="119"/>
        <end position="157"/>
    </location>
</feature>
<dbReference type="Pfam" id="PF07788">
    <property type="entry name" value="PDDEXK_10"/>
    <property type="match status" value="1"/>
</dbReference>
<proteinExistence type="predicted"/>
<name>A0A450XUM9_9GAMM</name>
<protein>
    <recommendedName>
        <fullName evidence="3">PD-(D/E)XK nuclease superfamily protein</fullName>
    </recommendedName>
</protein>
<dbReference type="AlphaFoldDB" id="A0A450XUM9"/>
<sequence>MTNVATEKEIIHSIRNQLPQLLHEDPSLRDHILTIFHERFPTRVETEDRFTRMLNELRRDRKEQTRKWEEQARKWEDQTRRWEEQKREDDRKWAEQARKWEEQKREDDRKWAEQARKWEEQKREDDRKWEEQARKWEEQKREDNRKWEEQKQEDRKRWEESNRRFDETHKEIMAQAVKHERSIGALGSRWGLQSERAFRDALAAILEGSFGVQVINVNEFDDKGEVFGRPDQVEIDVIIKNGLMIICELKSSVSKSDMYLFERKARFYEKRRGRKANRLMVISPMIDDRAREVGEKLGIEMYFDSMYVPVEP</sequence>
<gene>
    <name evidence="2" type="ORF">BECKMB1821G_GA0114241_11348</name>
</gene>
<dbReference type="Pfam" id="PF12644">
    <property type="entry name" value="DUF3782"/>
    <property type="match status" value="1"/>
</dbReference>
<dbReference type="InterPro" id="IPR012431">
    <property type="entry name" value="PDDEXK_10"/>
</dbReference>
<dbReference type="EMBL" id="CAADFO010000134">
    <property type="protein sequence ID" value="VFK33010.1"/>
    <property type="molecule type" value="Genomic_DNA"/>
</dbReference>
<reference evidence="2" key="1">
    <citation type="submission" date="2019-02" db="EMBL/GenBank/DDBJ databases">
        <authorList>
            <person name="Gruber-Vodicka R. H."/>
            <person name="Seah K. B. B."/>
        </authorList>
    </citation>
    <scope>NUCLEOTIDE SEQUENCE</scope>
    <source>
        <strain evidence="2">BECK_BZ197</strain>
    </source>
</reference>
<accession>A0A450XUM9</accession>
<evidence type="ECO:0008006" key="3">
    <source>
        <dbReference type="Google" id="ProtNLM"/>
    </source>
</evidence>